<dbReference type="SUPFAM" id="SSF51011">
    <property type="entry name" value="Glycosyl hydrolase domain"/>
    <property type="match status" value="1"/>
</dbReference>
<dbReference type="CDD" id="cd11314">
    <property type="entry name" value="AmyAc_arch_bac_plant_AmyA"/>
    <property type="match status" value="1"/>
</dbReference>
<feature type="chain" id="PRO_5040241970" description="alpha-amylase" evidence="9">
    <location>
        <begin position="24"/>
        <end position="364"/>
    </location>
</feature>
<organism evidence="12 13">
    <name type="scientific">Carnegiea gigantea</name>
    <dbReference type="NCBI Taxonomy" id="171969"/>
    <lineage>
        <taxon>Eukaryota</taxon>
        <taxon>Viridiplantae</taxon>
        <taxon>Streptophyta</taxon>
        <taxon>Embryophyta</taxon>
        <taxon>Tracheophyta</taxon>
        <taxon>Spermatophyta</taxon>
        <taxon>Magnoliopsida</taxon>
        <taxon>eudicotyledons</taxon>
        <taxon>Gunneridae</taxon>
        <taxon>Pentapetalae</taxon>
        <taxon>Caryophyllales</taxon>
        <taxon>Cactineae</taxon>
        <taxon>Cactaceae</taxon>
        <taxon>Cactoideae</taxon>
        <taxon>Echinocereeae</taxon>
        <taxon>Carnegiea</taxon>
    </lineage>
</organism>
<comment type="catalytic activity">
    <reaction evidence="1">
        <text>Endohydrolysis of (1-&gt;4)-alpha-D-glucosidic linkages in polysaccharides containing three or more (1-&gt;4)-alpha-linked D-glucose units.</text>
        <dbReference type="EC" id="3.2.1.1"/>
    </reaction>
</comment>
<dbReference type="PANTHER" id="PTHR43447">
    <property type="entry name" value="ALPHA-AMYLASE"/>
    <property type="match status" value="1"/>
</dbReference>
<keyword evidence="6" id="KW-0119">Carbohydrate metabolism</keyword>
<evidence type="ECO:0000256" key="9">
    <source>
        <dbReference type="SAM" id="SignalP"/>
    </source>
</evidence>
<dbReference type="Pfam" id="PF07821">
    <property type="entry name" value="Alpha-amyl_C2"/>
    <property type="match status" value="1"/>
</dbReference>
<comment type="similarity">
    <text evidence="3">Belongs to the glycosyl hydrolase 13 family.</text>
</comment>
<evidence type="ECO:0000256" key="6">
    <source>
        <dbReference type="ARBA" id="ARBA00023277"/>
    </source>
</evidence>
<dbReference type="InterPro" id="IPR013780">
    <property type="entry name" value="Glyco_hydro_b"/>
</dbReference>
<dbReference type="Proteomes" id="UP001153076">
    <property type="component" value="Unassembled WGS sequence"/>
</dbReference>
<keyword evidence="13" id="KW-1185">Reference proteome</keyword>
<keyword evidence="5" id="KW-0378">Hydrolase</keyword>
<dbReference type="OrthoDB" id="550577at2759"/>
<dbReference type="SUPFAM" id="SSF51445">
    <property type="entry name" value="(Trans)glycosidases"/>
    <property type="match status" value="1"/>
</dbReference>
<keyword evidence="7" id="KW-0326">Glycosidase</keyword>
<dbReference type="GO" id="GO:0005975">
    <property type="term" value="P:carbohydrate metabolic process"/>
    <property type="evidence" value="ECO:0007669"/>
    <property type="project" value="InterPro"/>
</dbReference>
<comment type="caution">
    <text evidence="12">The sequence shown here is derived from an EMBL/GenBank/DDBJ whole genome shotgun (WGS) entry which is preliminary data.</text>
</comment>
<dbReference type="SMART" id="SM00810">
    <property type="entry name" value="Alpha-amyl_C2"/>
    <property type="match status" value="1"/>
</dbReference>
<comment type="cofactor">
    <cofactor evidence="2">
        <name>Ca(2+)</name>
        <dbReference type="ChEBI" id="CHEBI:29108"/>
    </cofactor>
</comment>
<dbReference type="EMBL" id="JAKOGI010000686">
    <property type="protein sequence ID" value="KAJ8431478.1"/>
    <property type="molecule type" value="Genomic_DNA"/>
</dbReference>
<evidence type="ECO:0000313" key="13">
    <source>
        <dbReference type="Proteomes" id="UP001153076"/>
    </source>
</evidence>
<evidence type="ECO:0000256" key="4">
    <source>
        <dbReference type="ARBA" id="ARBA00012595"/>
    </source>
</evidence>
<evidence type="ECO:0000256" key="8">
    <source>
        <dbReference type="ARBA" id="ARBA00030238"/>
    </source>
</evidence>
<evidence type="ECO:0000256" key="7">
    <source>
        <dbReference type="ARBA" id="ARBA00023295"/>
    </source>
</evidence>
<evidence type="ECO:0000256" key="5">
    <source>
        <dbReference type="ARBA" id="ARBA00022801"/>
    </source>
</evidence>
<evidence type="ECO:0000259" key="11">
    <source>
        <dbReference type="SMART" id="SM00810"/>
    </source>
</evidence>
<evidence type="ECO:0000256" key="3">
    <source>
        <dbReference type="ARBA" id="ARBA00008061"/>
    </source>
</evidence>
<evidence type="ECO:0000313" key="12">
    <source>
        <dbReference type="EMBL" id="KAJ8431478.1"/>
    </source>
</evidence>
<sequence length="364" mass="41067">MKHLNLIIFCIISLFFSLSVTFATPTVLFQGFNWESCNRAGGLCNWLRNSIDDLARAGITHIWLPPPMHSVSPQGYLPGKLYDLDASRYGNEVELKNLINAFHEKGIKCIADIKDGRGIYCVFEGGTSDDRLDWGPRAICRDDPYSDGSGNDDTGAHYDAAPDIDHLNPRVQRELIDWMNWRKTEIGFDGWRFDFVKGYSPSITKIYLEQTKPNFAVGELWNSISYGQDGKPSYDQDSRRCELLKWVENAGSTQKLWPFPSDKVMQGYAYILTHPGIPAMFYDHFFEWGLKEEIVKLTSVRTKTGINQSSSVNIMASYSDLYVAMIDGKIIVKLGSRCDVGNLVPSNFGIVASGKDYCIWESQG</sequence>
<gene>
    <name evidence="12" type="ORF">Cgig2_032249</name>
</gene>
<evidence type="ECO:0000259" key="10">
    <source>
        <dbReference type="SMART" id="SM00642"/>
    </source>
</evidence>
<name>A0A9Q1JV35_9CARY</name>
<evidence type="ECO:0000256" key="2">
    <source>
        <dbReference type="ARBA" id="ARBA00001913"/>
    </source>
</evidence>
<dbReference type="SMART" id="SM00642">
    <property type="entry name" value="Aamy"/>
    <property type="match status" value="1"/>
</dbReference>
<dbReference type="InterPro" id="IPR017853">
    <property type="entry name" value="GH"/>
</dbReference>
<feature type="signal peptide" evidence="9">
    <location>
        <begin position="1"/>
        <end position="23"/>
    </location>
</feature>
<dbReference type="Gene3D" id="2.60.40.1180">
    <property type="entry name" value="Golgi alpha-mannosidase II"/>
    <property type="match status" value="1"/>
</dbReference>
<feature type="domain" description="Alpha-amylase C-terminal beta-sheet" evidence="11">
    <location>
        <begin position="302"/>
        <end position="362"/>
    </location>
</feature>
<dbReference type="EC" id="3.2.1.1" evidence="4"/>
<dbReference type="InterPro" id="IPR012850">
    <property type="entry name" value="A-amylase_bs_C"/>
</dbReference>
<reference evidence="12" key="1">
    <citation type="submission" date="2022-04" db="EMBL/GenBank/DDBJ databases">
        <title>Carnegiea gigantea Genome sequencing and assembly v2.</title>
        <authorList>
            <person name="Copetti D."/>
            <person name="Sanderson M.J."/>
            <person name="Burquez A."/>
            <person name="Wojciechowski M.F."/>
        </authorList>
    </citation>
    <scope>NUCLEOTIDE SEQUENCE</scope>
    <source>
        <strain evidence="12">SGP5-SGP5p</strain>
        <tissue evidence="12">Aerial part</tissue>
    </source>
</reference>
<dbReference type="Gene3D" id="3.20.20.80">
    <property type="entry name" value="Glycosidases"/>
    <property type="match status" value="2"/>
</dbReference>
<dbReference type="GO" id="GO:0005509">
    <property type="term" value="F:calcium ion binding"/>
    <property type="evidence" value="ECO:0007669"/>
    <property type="project" value="InterPro"/>
</dbReference>
<proteinExistence type="inferred from homology"/>
<accession>A0A9Q1JV35</accession>
<feature type="domain" description="Glycosyl hydrolase family 13 catalytic" evidence="10">
    <location>
        <begin position="26"/>
        <end position="301"/>
    </location>
</feature>
<dbReference type="GO" id="GO:0004556">
    <property type="term" value="F:alpha-amylase activity"/>
    <property type="evidence" value="ECO:0007669"/>
    <property type="project" value="UniProtKB-EC"/>
</dbReference>
<keyword evidence="9" id="KW-0732">Signal</keyword>
<dbReference type="AlphaFoldDB" id="A0A9Q1JV35"/>
<dbReference type="InterPro" id="IPR006047">
    <property type="entry name" value="GH13_cat_dom"/>
</dbReference>
<protein>
    <recommendedName>
        <fullName evidence="4">alpha-amylase</fullName>
        <ecNumber evidence="4">3.2.1.1</ecNumber>
    </recommendedName>
    <alternativeName>
        <fullName evidence="8">1,4-alpha-D-glucan glucanohydrolase</fullName>
    </alternativeName>
</protein>
<evidence type="ECO:0000256" key="1">
    <source>
        <dbReference type="ARBA" id="ARBA00000548"/>
    </source>
</evidence>